<dbReference type="EMBL" id="CP017755">
    <property type="protein sequence ID" value="AOZ09272.1"/>
    <property type="molecule type" value="Genomic_DNA"/>
</dbReference>
<name>A0ABN4TPQ6_9BURK</name>
<proteinExistence type="predicted"/>
<dbReference type="Proteomes" id="UP000177515">
    <property type="component" value="Chromosome 2"/>
</dbReference>
<evidence type="ECO:0000313" key="2">
    <source>
        <dbReference type="Proteomes" id="UP000177515"/>
    </source>
</evidence>
<dbReference type="RefSeq" id="WP_071039854.1">
    <property type="nucleotide sequence ID" value="NZ_CP017755.1"/>
</dbReference>
<accession>A0ABN4TPQ6</accession>
<organism evidence="1 2">
    <name type="scientific">Cupriavidus malaysiensis</name>
    <dbReference type="NCBI Taxonomy" id="367825"/>
    <lineage>
        <taxon>Bacteria</taxon>
        <taxon>Pseudomonadati</taxon>
        <taxon>Pseudomonadota</taxon>
        <taxon>Betaproteobacteria</taxon>
        <taxon>Burkholderiales</taxon>
        <taxon>Burkholderiaceae</taxon>
        <taxon>Cupriavidus</taxon>
    </lineage>
</organism>
<gene>
    <name evidence="1" type="ORF">BKK80_26075</name>
</gene>
<dbReference type="NCBIfam" id="TIGR00369">
    <property type="entry name" value="unchar_dom_1"/>
    <property type="match status" value="1"/>
</dbReference>
<protein>
    <submittedName>
        <fullName evidence="1">Aromatic catabolism protein</fullName>
    </submittedName>
</protein>
<dbReference type="InterPro" id="IPR003736">
    <property type="entry name" value="PAAI_dom"/>
</dbReference>
<keyword evidence="2" id="KW-1185">Reference proteome</keyword>
<reference evidence="1 2" key="1">
    <citation type="submission" date="2016-10" db="EMBL/GenBank/DDBJ databases">
        <title>Complete genome sequences of three Cupriavidus strains isolated from various Malaysian environments.</title>
        <authorList>
            <person name="Abdullah A.A.-A."/>
            <person name="Shafie N.A.H."/>
            <person name="Lau N.S."/>
        </authorList>
    </citation>
    <scope>NUCLEOTIDE SEQUENCE [LARGE SCALE GENOMIC DNA]</scope>
    <source>
        <strain evidence="1 2">USMAA1020</strain>
    </source>
</reference>
<dbReference type="CDD" id="cd03443">
    <property type="entry name" value="PaaI_thioesterase"/>
    <property type="match status" value="1"/>
</dbReference>
<evidence type="ECO:0000313" key="1">
    <source>
        <dbReference type="EMBL" id="AOZ09272.1"/>
    </source>
</evidence>
<sequence length="144" mass="15069">MTENPADFARDLEAAVMAMPAARTLGLRFTRIEAGQVELELPYQETLSFRPGQLQATPIFAAADFAAVSAAGTLLPKGWANATIDCALKIVGPARGDRLVARGRVVQAARLLTVAAAEVFACDAEGETLCATMLATARNLAPPA</sequence>
<dbReference type="SUPFAM" id="SSF54637">
    <property type="entry name" value="Thioesterase/thiol ester dehydrase-isomerase"/>
    <property type="match status" value="1"/>
</dbReference>
<dbReference type="InterPro" id="IPR029069">
    <property type="entry name" value="HotDog_dom_sf"/>
</dbReference>
<dbReference type="Gene3D" id="3.10.129.10">
    <property type="entry name" value="Hotdog Thioesterase"/>
    <property type="match status" value="1"/>
</dbReference>